<dbReference type="Pfam" id="PF11149">
    <property type="entry name" value="DUF2924"/>
    <property type="match status" value="1"/>
</dbReference>
<dbReference type="InterPro" id="IPR021322">
    <property type="entry name" value="DUF2924"/>
</dbReference>
<keyword evidence="2" id="KW-1185">Reference proteome</keyword>
<name>A0A4R7CB96_9HYPH</name>
<comment type="caution">
    <text evidence="1">The sequence shown here is derived from an EMBL/GenBank/DDBJ whole genome shotgun (WGS) entry which is preliminary data.</text>
</comment>
<accession>A0A4R7CB96</accession>
<reference evidence="1 2" key="1">
    <citation type="submission" date="2019-03" db="EMBL/GenBank/DDBJ databases">
        <title>Genomic Encyclopedia of Type Strains, Phase IV (KMG-IV): sequencing the most valuable type-strain genomes for metagenomic binning, comparative biology and taxonomic classification.</title>
        <authorList>
            <person name="Goeker M."/>
        </authorList>
    </citation>
    <scope>NUCLEOTIDE SEQUENCE [LARGE SCALE GENOMIC DNA]</scope>
    <source>
        <strain evidence="1 2">DSM 25903</strain>
    </source>
</reference>
<protein>
    <submittedName>
        <fullName evidence="1">DUF2924 family protein</fullName>
    </submittedName>
</protein>
<evidence type="ECO:0000313" key="2">
    <source>
        <dbReference type="Proteomes" id="UP000295122"/>
    </source>
</evidence>
<proteinExistence type="predicted"/>
<organism evidence="1 2">
    <name type="scientific">Enterovirga rhinocerotis</name>
    <dbReference type="NCBI Taxonomy" id="1339210"/>
    <lineage>
        <taxon>Bacteria</taxon>
        <taxon>Pseudomonadati</taxon>
        <taxon>Pseudomonadota</taxon>
        <taxon>Alphaproteobacteria</taxon>
        <taxon>Hyphomicrobiales</taxon>
        <taxon>Methylobacteriaceae</taxon>
        <taxon>Enterovirga</taxon>
    </lineage>
</organism>
<gene>
    <name evidence="1" type="ORF">EV668_0040</name>
</gene>
<dbReference type="AlphaFoldDB" id="A0A4R7CB96"/>
<sequence length="162" mass="17456">MMRSMQTSPAAAGNPAASSASLEAQLQGLEQASVTDLRAEWRRLFGTDPPRFSRDLFVRAIAYGIQERMFGGMSRASLKQLRGPAGDADGGKASSSPTLQPGAKLVREWHGRAHVVIVTETGFDYAGSTYRSLTQIAKLITGAHWSGPRFFGLVSRRSTADV</sequence>
<dbReference type="Proteomes" id="UP000295122">
    <property type="component" value="Unassembled WGS sequence"/>
</dbReference>
<dbReference type="EMBL" id="SNZR01000002">
    <property type="protein sequence ID" value="TDR95696.1"/>
    <property type="molecule type" value="Genomic_DNA"/>
</dbReference>
<evidence type="ECO:0000313" key="1">
    <source>
        <dbReference type="EMBL" id="TDR95696.1"/>
    </source>
</evidence>
<dbReference type="RefSeq" id="WP_245512736.1">
    <property type="nucleotide sequence ID" value="NZ_SNZR01000002.1"/>
</dbReference>